<evidence type="ECO:0000313" key="3">
    <source>
        <dbReference type="EMBL" id="PKU42790.1"/>
    </source>
</evidence>
<accession>A0A2I0U9P3</accession>
<proteinExistence type="predicted"/>
<dbReference type="AlphaFoldDB" id="A0A2I0U9P3"/>
<dbReference type="OrthoDB" id="416454at2759"/>
<dbReference type="EMBL" id="KZ505960">
    <property type="protein sequence ID" value="PKU42790.1"/>
    <property type="molecule type" value="Genomic_DNA"/>
</dbReference>
<gene>
    <name evidence="2" type="ORF">llap_6917</name>
    <name evidence="3" type="ORF">llap_6919</name>
</gene>
<evidence type="ECO:0000256" key="1">
    <source>
        <dbReference type="SAM" id="MobiDB-lite"/>
    </source>
</evidence>
<sequence length="184" mass="20547">MLAPVLFNIFLNNTDSGIKCTLSKFADNIKLSGAVDSAEGLEAIQRDLDKLEKWACVNLLRFNRAKCRVLHLARGKPWYQNRLVDEGIESSPEQKDLGLLVGEKLDVCWQWVFAAQKANCMPGCIKRSVAIRLREVTLPLYSTLVRPHLAYCVELSPVEERHGTVGAGSEEGHKKHQRPGAPLL</sequence>
<keyword evidence="4" id="KW-1185">Reference proteome</keyword>
<name>A0A2I0U9P3_LIMLA</name>
<reference evidence="4" key="1">
    <citation type="submission" date="2017-11" db="EMBL/GenBank/DDBJ databases">
        <authorList>
            <person name="Lima N.C."/>
            <person name="Parody-Merino A.M."/>
            <person name="Battley P.F."/>
            <person name="Fidler A.E."/>
            <person name="Prosdocimi F."/>
        </authorList>
    </citation>
    <scope>NUCLEOTIDE SEQUENCE [LARGE SCALE GENOMIC DNA]</scope>
</reference>
<organism evidence="2 4">
    <name type="scientific">Limosa lapponica baueri</name>
    <dbReference type="NCBI Taxonomy" id="1758121"/>
    <lineage>
        <taxon>Eukaryota</taxon>
        <taxon>Metazoa</taxon>
        <taxon>Chordata</taxon>
        <taxon>Craniata</taxon>
        <taxon>Vertebrata</taxon>
        <taxon>Euteleostomi</taxon>
        <taxon>Archelosauria</taxon>
        <taxon>Archosauria</taxon>
        <taxon>Dinosauria</taxon>
        <taxon>Saurischia</taxon>
        <taxon>Theropoda</taxon>
        <taxon>Coelurosauria</taxon>
        <taxon>Aves</taxon>
        <taxon>Neognathae</taxon>
        <taxon>Neoaves</taxon>
        <taxon>Charadriiformes</taxon>
        <taxon>Scolopacidae</taxon>
        <taxon>Limosa</taxon>
    </lineage>
</organism>
<dbReference type="Proteomes" id="UP000233556">
    <property type="component" value="Unassembled WGS sequence"/>
</dbReference>
<evidence type="ECO:0000313" key="2">
    <source>
        <dbReference type="EMBL" id="PKU42788.1"/>
    </source>
</evidence>
<reference evidence="2" key="2">
    <citation type="submission" date="2017-11" db="EMBL/GenBank/DDBJ databases">
        <authorList>
            <person name="Han C.G."/>
        </authorList>
    </citation>
    <scope>NUCLEOTIDE SEQUENCE [LARGE SCALE GENOMIC DNA]</scope>
    <source>
        <strain evidence="2">BTGAFAM01</strain>
        <tissue evidence="2">Blood</tissue>
    </source>
</reference>
<evidence type="ECO:0000313" key="4">
    <source>
        <dbReference type="Proteomes" id="UP000233556"/>
    </source>
</evidence>
<reference evidence="2" key="4">
    <citation type="submission" date="2018-01" db="EMBL/GenBank/DDBJ databases">
        <title>Genome sequence of the Bar-tailed Godwit (Limosa lapponica baueri).</title>
        <authorList>
            <person name="Lima N.C.B."/>
            <person name="Parody-Merino A.M."/>
            <person name="Battley P.F."/>
            <person name="Fidler A.E."/>
            <person name="Prosdocimi F."/>
        </authorList>
    </citation>
    <scope>NUCLEOTIDE SEQUENCE</scope>
    <source>
        <strain evidence="2">BTGAFAM01</strain>
        <tissue evidence="2">Blood</tissue>
    </source>
</reference>
<feature type="region of interest" description="Disordered" evidence="1">
    <location>
        <begin position="163"/>
        <end position="184"/>
    </location>
</feature>
<protein>
    <recommendedName>
        <fullName evidence="5">Rna-directed dna polymerase from mobile element jockey-like</fullName>
    </recommendedName>
</protein>
<dbReference type="PANTHER" id="PTHR33332">
    <property type="entry name" value="REVERSE TRANSCRIPTASE DOMAIN-CONTAINING PROTEIN"/>
    <property type="match status" value="1"/>
</dbReference>
<dbReference type="EMBL" id="KZ505960">
    <property type="protein sequence ID" value="PKU42788.1"/>
    <property type="molecule type" value="Genomic_DNA"/>
</dbReference>
<evidence type="ECO:0008006" key="5">
    <source>
        <dbReference type="Google" id="ProtNLM"/>
    </source>
</evidence>
<reference evidence="4" key="3">
    <citation type="submission" date="2017-12" db="EMBL/GenBank/DDBJ databases">
        <title>Genome sequence of the Bar-tailed Godwit (Limosa lapponica baueri).</title>
        <authorList>
            <person name="Lima N.C.B."/>
            <person name="Parody-Merino A.M."/>
            <person name="Battley P.F."/>
            <person name="Fidler A.E."/>
            <person name="Prosdocimi F."/>
        </authorList>
    </citation>
    <scope>NUCLEOTIDE SEQUENCE [LARGE SCALE GENOMIC DNA]</scope>
</reference>